<evidence type="ECO:0000256" key="2">
    <source>
        <dbReference type="SAM" id="MobiDB-lite"/>
    </source>
</evidence>
<name>A0AAP4RA93_9BURK</name>
<sequence length="620" mass="70020">MSNAPAYFLEQPALVKGLVAEQRDALIISMRKTSERTWSIVSRYGDQIWWLSGFTTNVRKSDTRLDFDRVAPEFLGIAKETTYRYMRRGREGGKRPKSSSITNHFKGVVEFCRYLSNLGISRLSDATTLVCSSYAQTLTQRIGAAKSSLRPSTVSKRLESIEALHELSLHTDDPMPSHPWPDSSASHISGYNKSRRSGDRTTPLIPHEQFAQLFQAAWTLVQNADHLLALRDVLAEIERAAYGLSRPTVNARKTKSLEGLGWNQGIKALQVEITRLRTACYIIIASLSGCRVHELAFLRTGCCYSTESADGDRYWWMRSRSSKTDEGHTEWMIPESAVTAIKIMERWSAPLHVELNEEIDRLRREGAAVDAIADAEEHMNALFVGQDGGRRFVVRTVATQHWNTVLEEFANQHGIKVRPRTHQFRRTFANYAARSQFGDLRYLKRHFKHWSMDMTLGYALNEDQEMALYLEIQDELDDLKEYVVADWLSPVARLAGGYGVNLANWRSREENIVMFKNHGAMVRSIAQSTAIRSNGHAWCTADSHDCAGNDIDPLRCGDGCSNAVVGAEHIAMYNSLYCDLERLRSCDDIGPGGTARVERDLKRCRGLLTQLGHDPLKVTQ</sequence>
<organism evidence="4 5">
    <name type="scientific">Burkholderia contaminans</name>
    <dbReference type="NCBI Taxonomy" id="488447"/>
    <lineage>
        <taxon>Bacteria</taxon>
        <taxon>Pseudomonadati</taxon>
        <taxon>Pseudomonadota</taxon>
        <taxon>Betaproteobacteria</taxon>
        <taxon>Burkholderiales</taxon>
        <taxon>Burkholderiaceae</taxon>
        <taxon>Burkholderia</taxon>
        <taxon>Burkholderia cepacia complex</taxon>
    </lineage>
</organism>
<keyword evidence="1" id="KW-0233">DNA recombination</keyword>
<feature type="region of interest" description="Disordered" evidence="2">
    <location>
        <begin position="172"/>
        <end position="202"/>
    </location>
</feature>
<evidence type="ECO:0000313" key="4">
    <source>
        <dbReference type="EMBL" id="MDN7569966.1"/>
    </source>
</evidence>
<dbReference type="InterPro" id="IPR002104">
    <property type="entry name" value="Integrase_catalytic"/>
</dbReference>
<feature type="compositionally biased region" description="Polar residues" evidence="2">
    <location>
        <begin position="183"/>
        <end position="192"/>
    </location>
</feature>
<feature type="domain" description="Tyr recombinase" evidence="3">
    <location>
        <begin position="252"/>
        <end position="471"/>
    </location>
</feature>
<dbReference type="Gene3D" id="1.10.443.10">
    <property type="entry name" value="Intergrase catalytic core"/>
    <property type="match status" value="1"/>
</dbReference>
<comment type="caution">
    <text evidence="4">The sequence shown here is derived from an EMBL/GenBank/DDBJ whole genome shotgun (WGS) entry which is preliminary data.</text>
</comment>
<gene>
    <name evidence="4" type="ORF">QZM56_36320</name>
</gene>
<dbReference type="InterPro" id="IPR011010">
    <property type="entry name" value="DNA_brk_join_enz"/>
</dbReference>
<evidence type="ECO:0000256" key="1">
    <source>
        <dbReference type="ARBA" id="ARBA00023172"/>
    </source>
</evidence>
<evidence type="ECO:0000313" key="5">
    <source>
        <dbReference type="Proteomes" id="UP001172109"/>
    </source>
</evidence>
<dbReference type="SUPFAM" id="SSF56349">
    <property type="entry name" value="DNA breaking-rejoining enzymes"/>
    <property type="match status" value="1"/>
</dbReference>
<dbReference type="PROSITE" id="PS51898">
    <property type="entry name" value="TYR_RECOMBINASE"/>
    <property type="match status" value="1"/>
</dbReference>
<proteinExistence type="predicted"/>
<dbReference type="GO" id="GO:0006310">
    <property type="term" value="P:DNA recombination"/>
    <property type="evidence" value="ECO:0007669"/>
    <property type="project" value="UniProtKB-KW"/>
</dbReference>
<accession>A0AAP4RA93</accession>
<dbReference type="GO" id="GO:0003677">
    <property type="term" value="F:DNA binding"/>
    <property type="evidence" value="ECO:0007669"/>
    <property type="project" value="InterPro"/>
</dbReference>
<dbReference type="InterPro" id="IPR013762">
    <property type="entry name" value="Integrase-like_cat_sf"/>
</dbReference>
<dbReference type="RefSeq" id="WP_175841029.1">
    <property type="nucleotide sequence ID" value="NZ_CADEVJ010000003.1"/>
</dbReference>
<protein>
    <submittedName>
        <fullName evidence="4">Tyrosine-type recombinase/integrase</fullName>
    </submittedName>
</protein>
<dbReference type="EMBL" id="JAUJQS010000043">
    <property type="protein sequence ID" value="MDN7569966.1"/>
    <property type="molecule type" value="Genomic_DNA"/>
</dbReference>
<dbReference type="Proteomes" id="UP001172109">
    <property type="component" value="Unassembled WGS sequence"/>
</dbReference>
<dbReference type="AlphaFoldDB" id="A0AAP4RA93"/>
<dbReference type="GO" id="GO:0015074">
    <property type="term" value="P:DNA integration"/>
    <property type="evidence" value="ECO:0007669"/>
    <property type="project" value="InterPro"/>
</dbReference>
<evidence type="ECO:0000259" key="3">
    <source>
        <dbReference type="PROSITE" id="PS51898"/>
    </source>
</evidence>
<reference evidence="4" key="1">
    <citation type="submission" date="2023-07" db="EMBL/GenBank/DDBJ databases">
        <title>A collection of bacterial strains from the Burkholderia cepacia Research Laboratory and Repository.</title>
        <authorList>
            <person name="Lipuma J."/>
            <person name="Spilker T."/>
            <person name="Caverly L."/>
        </authorList>
    </citation>
    <scope>NUCLEOTIDE SEQUENCE</scope>
    <source>
        <strain evidence="4">AU44979</strain>
    </source>
</reference>